<name>A0A2I0W3W6_9ASPA</name>
<dbReference type="GO" id="GO:0003723">
    <property type="term" value="F:RNA binding"/>
    <property type="evidence" value="ECO:0007669"/>
    <property type="project" value="UniProtKB-UniRule"/>
</dbReference>
<dbReference type="SMART" id="SM00360">
    <property type="entry name" value="RRM"/>
    <property type="match status" value="1"/>
</dbReference>
<organism evidence="4 5">
    <name type="scientific">Dendrobium catenatum</name>
    <dbReference type="NCBI Taxonomy" id="906689"/>
    <lineage>
        <taxon>Eukaryota</taxon>
        <taxon>Viridiplantae</taxon>
        <taxon>Streptophyta</taxon>
        <taxon>Embryophyta</taxon>
        <taxon>Tracheophyta</taxon>
        <taxon>Spermatophyta</taxon>
        <taxon>Magnoliopsida</taxon>
        <taxon>Liliopsida</taxon>
        <taxon>Asparagales</taxon>
        <taxon>Orchidaceae</taxon>
        <taxon>Epidendroideae</taxon>
        <taxon>Malaxideae</taxon>
        <taxon>Dendrobiinae</taxon>
        <taxon>Dendrobium</taxon>
    </lineage>
</organism>
<dbReference type="Gene3D" id="3.30.70.330">
    <property type="match status" value="1"/>
</dbReference>
<dbReference type="InterPro" id="IPR012677">
    <property type="entry name" value="Nucleotide-bd_a/b_plait_sf"/>
</dbReference>
<sequence length="167" mass="18474">MAFCSGPSLASVIRPRRNPPVNPLPAGFFHRVHFSVSLKNFVSTSMDCNGSAHRISVVCASADAASTEEMSPSSSRIFVKGLSRSTSEGYLLKQFSQFGEIRKVKIITSRGSKESLGMAYIWFACTESTKLAIKEMNGKFVDGRFIAVMMSRPEAPTKQVKFMPYRF</sequence>
<keyword evidence="1 2" id="KW-0694">RNA-binding</keyword>
<accession>A0A2I0W3W6</accession>
<evidence type="ECO:0000256" key="1">
    <source>
        <dbReference type="ARBA" id="ARBA00022884"/>
    </source>
</evidence>
<dbReference type="AlphaFoldDB" id="A0A2I0W3W6"/>
<proteinExistence type="predicted"/>
<dbReference type="PANTHER" id="PTHR48027">
    <property type="entry name" value="HETEROGENEOUS NUCLEAR RIBONUCLEOPROTEIN 87F-RELATED"/>
    <property type="match status" value="1"/>
</dbReference>
<dbReference type="OrthoDB" id="272703at2759"/>
<dbReference type="InterPro" id="IPR035979">
    <property type="entry name" value="RBD_domain_sf"/>
</dbReference>
<dbReference type="InterPro" id="IPR052462">
    <property type="entry name" value="SLIRP/GR-RBP-like"/>
</dbReference>
<dbReference type="Pfam" id="PF00076">
    <property type="entry name" value="RRM_1"/>
    <property type="match status" value="1"/>
</dbReference>
<dbReference type="InterPro" id="IPR000504">
    <property type="entry name" value="RRM_dom"/>
</dbReference>
<dbReference type="SUPFAM" id="SSF54928">
    <property type="entry name" value="RNA-binding domain, RBD"/>
    <property type="match status" value="1"/>
</dbReference>
<reference evidence="4 5" key="2">
    <citation type="journal article" date="2017" name="Nature">
        <title>The Apostasia genome and the evolution of orchids.</title>
        <authorList>
            <person name="Zhang G.Q."/>
            <person name="Liu K.W."/>
            <person name="Li Z."/>
            <person name="Lohaus R."/>
            <person name="Hsiao Y.Y."/>
            <person name="Niu S.C."/>
            <person name="Wang J.Y."/>
            <person name="Lin Y.C."/>
            <person name="Xu Q."/>
            <person name="Chen L.J."/>
            <person name="Yoshida K."/>
            <person name="Fujiwara S."/>
            <person name="Wang Z.W."/>
            <person name="Zhang Y.Q."/>
            <person name="Mitsuda N."/>
            <person name="Wang M."/>
            <person name="Liu G.H."/>
            <person name="Pecoraro L."/>
            <person name="Huang H.X."/>
            <person name="Xiao X.J."/>
            <person name="Lin M."/>
            <person name="Wu X.Y."/>
            <person name="Wu W.L."/>
            <person name="Chen Y.Y."/>
            <person name="Chang S.B."/>
            <person name="Sakamoto S."/>
            <person name="Ohme-Takagi M."/>
            <person name="Yagi M."/>
            <person name="Zeng S.J."/>
            <person name="Shen C.Y."/>
            <person name="Yeh C.M."/>
            <person name="Luo Y.B."/>
            <person name="Tsai W.C."/>
            <person name="Van de Peer Y."/>
            <person name="Liu Z.J."/>
        </authorList>
    </citation>
    <scope>NUCLEOTIDE SEQUENCE [LARGE SCALE GENOMIC DNA]</scope>
    <source>
        <tissue evidence="4">The whole plant</tissue>
    </source>
</reference>
<dbReference type="PROSITE" id="PS50102">
    <property type="entry name" value="RRM"/>
    <property type="match status" value="1"/>
</dbReference>
<reference evidence="4 5" key="1">
    <citation type="journal article" date="2016" name="Sci. Rep.">
        <title>The Dendrobium catenatum Lindl. genome sequence provides insights into polysaccharide synthase, floral development and adaptive evolution.</title>
        <authorList>
            <person name="Zhang G.Q."/>
            <person name="Xu Q."/>
            <person name="Bian C."/>
            <person name="Tsai W.C."/>
            <person name="Yeh C.M."/>
            <person name="Liu K.W."/>
            <person name="Yoshida K."/>
            <person name="Zhang L.S."/>
            <person name="Chang S.B."/>
            <person name="Chen F."/>
            <person name="Shi Y."/>
            <person name="Su Y.Y."/>
            <person name="Zhang Y.Q."/>
            <person name="Chen L.J."/>
            <person name="Yin Y."/>
            <person name="Lin M."/>
            <person name="Huang H."/>
            <person name="Deng H."/>
            <person name="Wang Z.W."/>
            <person name="Zhu S.L."/>
            <person name="Zhao X."/>
            <person name="Deng C."/>
            <person name="Niu S.C."/>
            <person name="Huang J."/>
            <person name="Wang M."/>
            <person name="Liu G.H."/>
            <person name="Yang H.J."/>
            <person name="Xiao X.J."/>
            <person name="Hsiao Y.Y."/>
            <person name="Wu W.L."/>
            <person name="Chen Y.Y."/>
            <person name="Mitsuda N."/>
            <person name="Ohme-Takagi M."/>
            <person name="Luo Y.B."/>
            <person name="Van de Peer Y."/>
            <person name="Liu Z.J."/>
        </authorList>
    </citation>
    <scope>NUCLEOTIDE SEQUENCE [LARGE SCALE GENOMIC DNA]</scope>
    <source>
        <tissue evidence="4">The whole plant</tissue>
    </source>
</reference>
<dbReference type="EMBL" id="KZ502938">
    <property type="protein sequence ID" value="PKU70347.1"/>
    <property type="molecule type" value="Genomic_DNA"/>
</dbReference>
<keyword evidence="5" id="KW-1185">Reference proteome</keyword>
<evidence type="ECO:0000313" key="5">
    <source>
        <dbReference type="Proteomes" id="UP000233837"/>
    </source>
</evidence>
<evidence type="ECO:0000256" key="2">
    <source>
        <dbReference type="PROSITE-ProRule" id="PRU00176"/>
    </source>
</evidence>
<protein>
    <submittedName>
        <fullName evidence="4">Glycine-rich RNA-binding protein 4, mitochondrial</fullName>
    </submittedName>
</protein>
<dbReference type="STRING" id="906689.A0A2I0W3W6"/>
<dbReference type="Proteomes" id="UP000233837">
    <property type="component" value="Unassembled WGS sequence"/>
</dbReference>
<feature type="domain" description="RRM" evidence="3">
    <location>
        <begin position="75"/>
        <end position="153"/>
    </location>
</feature>
<evidence type="ECO:0000259" key="3">
    <source>
        <dbReference type="PROSITE" id="PS50102"/>
    </source>
</evidence>
<gene>
    <name evidence="4" type="primary">RBG4</name>
    <name evidence="4" type="ORF">MA16_Dca007098</name>
</gene>
<evidence type="ECO:0000313" key="4">
    <source>
        <dbReference type="EMBL" id="PKU70347.1"/>
    </source>
</evidence>